<feature type="transmembrane region" description="Helical" evidence="1">
    <location>
        <begin position="110"/>
        <end position="133"/>
    </location>
</feature>
<protein>
    <submittedName>
        <fullName evidence="2">Uncharacterized protein</fullName>
    </submittedName>
</protein>
<dbReference type="EMBL" id="JAPDFW010000088">
    <property type="protein sequence ID" value="KAJ5071416.1"/>
    <property type="molecule type" value="Genomic_DNA"/>
</dbReference>
<dbReference type="Pfam" id="PF02995">
    <property type="entry name" value="DUF229"/>
    <property type="match status" value="1"/>
</dbReference>
<feature type="transmembrane region" description="Helical" evidence="1">
    <location>
        <begin position="145"/>
        <end position="162"/>
    </location>
</feature>
<name>A0A9Q0LEU9_ANAIG</name>
<feature type="transmembrane region" description="Helical" evidence="1">
    <location>
        <begin position="49"/>
        <end position="68"/>
    </location>
</feature>
<keyword evidence="1" id="KW-0472">Membrane</keyword>
<accession>A0A9Q0LEU9</accession>
<proteinExistence type="predicted"/>
<keyword evidence="3" id="KW-1185">Reference proteome</keyword>
<dbReference type="OMA" id="RCLGNKH"/>
<dbReference type="PANTHER" id="PTHR10974:SF1">
    <property type="entry name" value="FI08016P-RELATED"/>
    <property type="match status" value="1"/>
</dbReference>
<keyword evidence="1" id="KW-1133">Transmembrane helix</keyword>
<dbReference type="Proteomes" id="UP001149090">
    <property type="component" value="Unassembled WGS sequence"/>
</dbReference>
<dbReference type="Gene3D" id="3.40.720.10">
    <property type="entry name" value="Alkaline Phosphatase, subunit A"/>
    <property type="match status" value="1"/>
</dbReference>
<evidence type="ECO:0000313" key="2">
    <source>
        <dbReference type="EMBL" id="KAJ5071416.1"/>
    </source>
</evidence>
<dbReference type="AlphaFoldDB" id="A0A9Q0LEU9"/>
<organism evidence="2 3">
    <name type="scientific">Anaeramoeba ignava</name>
    <name type="common">Anaerobic marine amoeba</name>
    <dbReference type="NCBI Taxonomy" id="1746090"/>
    <lineage>
        <taxon>Eukaryota</taxon>
        <taxon>Metamonada</taxon>
        <taxon>Anaeramoebidae</taxon>
        <taxon>Anaeramoeba</taxon>
    </lineage>
</organism>
<dbReference type="PANTHER" id="PTHR10974">
    <property type="entry name" value="FI08016P-RELATED"/>
    <property type="match status" value="1"/>
</dbReference>
<sequence>MKTFFVKNIPVIKRRGNTCKFITAIFAYAISIILLVISQGAYIENHFDHLIEIVIFCSIFFIFSVYLIQKMVITRIKKIIIYLFLSVNLLITVSFFRGDKNTNLTRSHTAILFAFISVCVLILVVIIYAAYKLKLIEKIKKHKKPVIIFSVIFLTVFYLYLLNEIDKAKKDMHQGIFGYGISNEEDCKIKEVTPWIALFPDRFFNFFTGSQTCPSQKQFSKLENGILTYTSCDKCKDSPNSCYFIKNPNFMHLHMHKNLKNDHNYFVSGESKYTLNNDKIYYKGPVDVSDAEVIDAFCGKDENYYLQHAIDKATFERAKSQIKKRVELYKNNLKELENFDKFENDETINDKFKKDETFDKFEKDLIDDKFEKDETFDKFRKINENQKINEDDENQKIDENDRFDYEAYPINIEVLMIDCISRCHIRRKMPKLLETLKKIDEESDFSVFEFFRYFSVGRNTRFNLLPMFTGTNDMEAIPGKLFWNDFIEDKGYITSWIPGECEFMLKFFWGANVSTTNLDHVVIPAFCHPDYEPGYHTNFIGPHSLRRRCIGSKLVSSYVFDYVEQFMFNPIYEKEHIGRFAYSILMDAHESSAENVMTVDEGVSNHLLKFSQKASKNSVLIFFSDHGSHMGHYYEYDGGRLENRLPFLFILVSKDLLEKYPQIKHSLKSNENPILTVYDLYATFRHLSTFPFNQVSDENRFSLLEPLPHRDCSQANIPFEYRTCPCEDEFYRNDLDQQ</sequence>
<feature type="transmembrane region" description="Helical" evidence="1">
    <location>
        <begin position="80"/>
        <end position="98"/>
    </location>
</feature>
<gene>
    <name evidence="2" type="ORF">M0811_10259</name>
</gene>
<dbReference type="InterPro" id="IPR017850">
    <property type="entry name" value="Alkaline_phosphatase_core_sf"/>
</dbReference>
<dbReference type="OrthoDB" id="413313at2759"/>
<evidence type="ECO:0000256" key="1">
    <source>
        <dbReference type="SAM" id="Phobius"/>
    </source>
</evidence>
<dbReference type="InterPro" id="IPR004245">
    <property type="entry name" value="DUF229"/>
</dbReference>
<dbReference type="GO" id="GO:0005615">
    <property type="term" value="C:extracellular space"/>
    <property type="evidence" value="ECO:0007669"/>
    <property type="project" value="TreeGrafter"/>
</dbReference>
<comment type="caution">
    <text evidence="2">The sequence shown here is derived from an EMBL/GenBank/DDBJ whole genome shotgun (WGS) entry which is preliminary data.</text>
</comment>
<reference evidence="2" key="1">
    <citation type="submission" date="2022-10" db="EMBL/GenBank/DDBJ databases">
        <title>Novel sulphate-reducing endosymbionts in the free-living metamonad Anaeramoeba.</title>
        <authorList>
            <person name="Jerlstrom-Hultqvist J."/>
            <person name="Cepicka I."/>
            <person name="Gallot-Lavallee L."/>
            <person name="Salas-Leiva D."/>
            <person name="Curtis B.A."/>
            <person name="Zahonova K."/>
            <person name="Pipaliya S."/>
            <person name="Dacks J."/>
            <person name="Roger A.J."/>
        </authorList>
    </citation>
    <scope>NUCLEOTIDE SEQUENCE</scope>
    <source>
        <strain evidence="2">BMAN</strain>
    </source>
</reference>
<feature type="transmembrane region" description="Helical" evidence="1">
    <location>
        <begin position="21"/>
        <end position="43"/>
    </location>
</feature>
<keyword evidence="1" id="KW-0812">Transmembrane</keyword>
<evidence type="ECO:0000313" key="3">
    <source>
        <dbReference type="Proteomes" id="UP001149090"/>
    </source>
</evidence>